<dbReference type="InterPro" id="IPR002168">
    <property type="entry name" value="Lipase_GDXG_HIS_AS"/>
</dbReference>
<evidence type="ECO:0000313" key="4">
    <source>
        <dbReference type="EMBL" id="TCO12688.1"/>
    </source>
</evidence>
<evidence type="ECO:0000256" key="2">
    <source>
        <dbReference type="ARBA" id="ARBA00022801"/>
    </source>
</evidence>
<evidence type="ECO:0000313" key="5">
    <source>
        <dbReference type="Proteomes" id="UP000294881"/>
    </source>
</evidence>
<dbReference type="PANTHER" id="PTHR48081:SF8">
    <property type="entry name" value="ALPHA_BETA HYDROLASE FOLD-3 DOMAIN-CONTAINING PROTEIN-RELATED"/>
    <property type="match status" value="1"/>
</dbReference>
<comment type="caution">
    <text evidence="4">The sequence shown here is derived from an EMBL/GenBank/DDBJ whole genome shotgun (WGS) entry which is preliminary data.</text>
</comment>
<dbReference type="PANTHER" id="PTHR48081">
    <property type="entry name" value="AB HYDROLASE SUPERFAMILY PROTEIN C4A8.06C"/>
    <property type="match status" value="1"/>
</dbReference>
<dbReference type="SUPFAM" id="SSF53474">
    <property type="entry name" value="alpha/beta-Hydrolases"/>
    <property type="match status" value="1"/>
</dbReference>
<name>A0A4R2GSZ1_9HYPH</name>
<dbReference type="GO" id="GO:0016787">
    <property type="term" value="F:hydrolase activity"/>
    <property type="evidence" value="ECO:0007669"/>
    <property type="project" value="UniProtKB-KW"/>
</dbReference>
<dbReference type="Pfam" id="PF07859">
    <property type="entry name" value="Abhydrolase_3"/>
    <property type="match status" value="1"/>
</dbReference>
<dbReference type="RefSeq" id="WP_132006946.1">
    <property type="nucleotide sequence ID" value="NZ_JBHUNN010000001.1"/>
</dbReference>
<proteinExistence type="inferred from homology"/>
<dbReference type="InterPro" id="IPR050300">
    <property type="entry name" value="GDXG_lipolytic_enzyme"/>
</dbReference>
<organism evidence="4 5">
    <name type="scientific">Camelimonas lactis</name>
    <dbReference type="NCBI Taxonomy" id="659006"/>
    <lineage>
        <taxon>Bacteria</taxon>
        <taxon>Pseudomonadati</taxon>
        <taxon>Pseudomonadota</taxon>
        <taxon>Alphaproteobacteria</taxon>
        <taxon>Hyphomicrobiales</taxon>
        <taxon>Chelatococcaceae</taxon>
        <taxon>Camelimonas</taxon>
    </lineage>
</organism>
<dbReference type="Gene3D" id="3.40.50.1820">
    <property type="entry name" value="alpha/beta hydrolase"/>
    <property type="match status" value="1"/>
</dbReference>
<sequence length="313" mass="33197">MALDAHLAQVLQMMANPAAKPMHEGSPEEGRAAYLALTHGTRTPEQIAPVASVADAVVDGAAGPLKARIYRPEGAGPFPTVVYFHGGGYVIGDLDTHDNMCRDVCRGAHAVVVAVDYRLAPEHPFPAGIEDAIAAARWVVAHARELGGNDIVGVAGDSAGGNFSAVVSQQLRDAGINLAAQFLIYPAVDHAAAEYPSAEQNGKGYFLESDTMTWFYNHYASGVAETMDPRLAPIQAENLANLPPALVVTAEFDPLRDQGAAYAEALRAAGGKAELIPGPGMIHGFFDMGRWSPVAQDIIERSTRRFGEMLRGQ</sequence>
<dbReference type="AlphaFoldDB" id="A0A4R2GSZ1"/>
<keyword evidence="5" id="KW-1185">Reference proteome</keyword>
<dbReference type="PROSITE" id="PS01173">
    <property type="entry name" value="LIPASE_GDXG_HIS"/>
    <property type="match status" value="1"/>
</dbReference>
<dbReference type="InterPro" id="IPR013094">
    <property type="entry name" value="AB_hydrolase_3"/>
</dbReference>
<feature type="domain" description="Alpha/beta hydrolase fold-3" evidence="3">
    <location>
        <begin position="81"/>
        <end position="286"/>
    </location>
</feature>
<dbReference type="OrthoDB" id="9806180at2"/>
<dbReference type="EMBL" id="SLWL01000008">
    <property type="protein sequence ID" value="TCO12688.1"/>
    <property type="molecule type" value="Genomic_DNA"/>
</dbReference>
<gene>
    <name evidence="4" type="ORF">EV666_10811</name>
</gene>
<dbReference type="InterPro" id="IPR029058">
    <property type="entry name" value="AB_hydrolase_fold"/>
</dbReference>
<evidence type="ECO:0000256" key="1">
    <source>
        <dbReference type="ARBA" id="ARBA00010515"/>
    </source>
</evidence>
<accession>A0A4R2GSZ1</accession>
<dbReference type="Proteomes" id="UP000294881">
    <property type="component" value="Unassembled WGS sequence"/>
</dbReference>
<dbReference type="FunFam" id="3.40.50.1820:FF:000089">
    <property type="entry name" value="Alpha/beta hydrolase"/>
    <property type="match status" value="1"/>
</dbReference>
<protein>
    <submittedName>
        <fullName evidence="4">Acetyl esterase</fullName>
    </submittedName>
</protein>
<keyword evidence="2" id="KW-0378">Hydrolase</keyword>
<evidence type="ECO:0000259" key="3">
    <source>
        <dbReference type="Pfam" id="PF07859"/>
    </source>
</evidence>
<reference evidence="4 5" key="1">
    <citation type="submission" date="2019-03" db="EMBL/GenBank/DDBJ databases">
        <title>Genomic Encyclopedia of Type Strains, Phase IV (KMG-IV): sequencing the most valuable type-strain genomes for metagenomic binning, comparative biology and taxonomic classification.</title>
        <authorList>
            <person name="Goeker M."/>
        </authorList>
    </citation>
    <scope>NUCLEOTIDE SEQUENCE [LARGE SCALE GENOMIC DNA]</scope>
    <source>
        <strain evidence="4 5">DSM 22958</strain>
    </source>
</reference>
<comment type="similarity">
    <text evidence="1">Belongs to the 'GDXG' lipolytic enzyme family.</text>
</comment>